<comment type="subcellular location">
    <subcellularLocation>
        <location evidence="1">Membrane</location>
        <topology evidence="1">Multi-pass membrane protein</topology>
    </subcellularLocation>
</comment>
<comment type="caution">
    <text evidence="9">The sequence shown here is derived from an EMBL/GenBank/DDBJ whole genome shotgun (WGS) entry which is preliminary data.</text>
</comment>
<keyword evidence="3 8" id="KW-0812">Transmembrane</keyword>
<dbReference type="VEuPathDB" id="CryptoDB:GNI_108030"/>
<keyword evidence="10" id="KW-1185">Reference proteome</keyword>
<feature type="compositionally biased region" description="Basic and acidic residues" evidence="7">
    <location>
        <begin position="349"/>
        <end position="365"/>
    </location>
</feature>
<dbReference type="GeneID" id="22913852"/>
<feature type="region of interest" description="Disordered" evidence="7">
    <location>
        <begin position="340"/>
        <end position="378"/>
    </location>
</feature>
<evidence type="ECO:0000256" key="3">
    <source>
        <dbReference type="ARBA" id="ARBA00022692"/>
    </source>
</evidence>
<protein>
    <submittedName>
        <fullName evidence="9">Bestrophin</fullName>
    </submittedName>
</protein>
<evidence type="ECO:0000256" key="8">
    <source>
        <dbReference type="SAM" id="Phobius"/>
    </source>
</evidence>
<dbReference type="AlphaFoldDB" id="A0A023B3Q4"/>
<dbReference type="InterPro" id="IPR044669">
    <property type="entry name" value="YneE/VCCN1/2-like"/>
</dbReference>
<organism evidence="9 10">
    <name type="scientific">Gregarina niphandrodes</name>
    <name type="common">Septate eugregarine</name>
    <dbReference type="NCBI Taxonomy" id="110365"/>
    <lineage>
        <taxon>Eukaryota</taxon>
        <taxon>Sar</taxon>
        <taxon>Alveolata</taxon>
        <taxon>Apicomplexa</taxon>
        <taxon>Conoidasida</taxon>
        <taxon>Gregarinasina</taxon>
        <taxon>Eugregarinorida</taxon>
        <taxon>Gregarinidae</taxon>
        <taxon>Gregarina</taxon>
    </lineage>
</organism>
<evidence type="ECO:0000256" key="6">
    <source>
        <dbReference type="ARBA" id="ARBA00023136"/>
    </source>
</evidence>
<keyword evidence="2" id="KW-0813">Transport</keyword>
<evidence type="ECO:0000256" key="7">
    <source>
        <dbReference type="SAM" id="MobiDB-lite"/>
    </source>
</evidence>
<dbReference type="Pfam" id="PF25539">
    <property type="entry name" value="Bestrophin_2"/>
    <property type="match status" value="1"/>
</dbReference>
<reference evidence="9" key="1">
    <citation type="submission" date="2013-12" db="EMBL/GenBank/DDBJ databases">
        <authorList>
            <person name="Omoto C.K."/>
            <person name="Sibley D."/>
            <person name="Venepally P."/>
            <person name="Hadjithomas M."/>
            <person name="Karamycheva S."/>
            <person name="Brunk B."/>
            <person name="Roos D."/>
            <person name="Caler E."/>
            <person name="Lorenzi H."/>
        </authorList>
    </citation>
    <scope>NUCLEOTIDE SEQUENCE</scope>
</reference>
<name>A0A023B3Q4_GRENI</name>
<dbReference type="eggNOG" id="ENOG502SE6V">
    <property type="taxonomic scope" value="Eukaryota"/>
</dbReference>
<keyword evidence="4 8" id="KW-1133">Transmembrane helix</keyword>
<sequence length="378" mass="41670">MTSICYNRYWEALSALCQMGQALLNVVSLAFSYERTEREMDGLTGTEWKAQVVHTASLLHATCIASLKCEATIVGKPLDVFGGMTETEMRELNSVDDQSALVLYWLQDLLASRLASGGLDIRNPPVVAQVWTSLVNYVNAYAIAKKIAQFPLPLPLHQSLAFSDIFVAFLSPFVISAFVPSITVCLLIVFATSAAYHGIFIVNAALQQPFGTKSCHLPLAMLHRQVIKGMLSLVTQKVAEKIVKLGEDEHEAAASEEPSDFVFPAVDRHYIYEAMHKRKPHKFTHSGSGVLTQVSMFSHTDPHTTKHHTPGVLTLNHCVATGFSPIPTDLVPLPSIKHPAFNKLPSQPKSDKNLYSRTELNKTETEAEVEATNTQQKV</sequence>
<feature type="transmembrane region" description="Helical" evidence="8">
    <location>
        <begin position="165"/>
        <end position="191"/>
    </location>
</feature>
<dbReference type="GO" id="GO:0016020">
    <property type="term" value="C:membrane"/>
    <property type="evidence" value="ECO:0007669"/>
    <property type="project" value="UniProtKB-SubCell"/>
</dbReference>
<keyword evidence="6 8" id="KW-0472">Membrane</keyword>
<evidence type="ECO:0000256" key="1">
    <source>
        <dbReference type="ARBA" id="ARBA00004141"/>
    </source>
</evidence>
<dbReference type="Proteomes" id="UP000019763">
    <property type="component" value="Unassembled WGS sequence"/>
</dbReference>
<evidence type="ECO:0000256" key="2">
    <source>
        <dbReference type="ARBA" id="ARBA00022448"/>
    </source>
</evidence>
<evidence type="ECO:0000256" key="5">
    <source>
        <dbReference type="ARBA" id="ARBA00023065"/>
    </source>
</evidence>
<proteinExistence type="predicted"/>
<accession>A0A023B3Q4</accession>
<evidence type="ECO:0000313" key="10">
    <source>
        <dbReference type="Proteomes" id="UP000019763"/>
    </source>
</evidence>
<gene>
    <name evidence="9" type="ORF">GNI_108030</name>
</gene>
<keyword evidence="5" id="KW-0406">Ion transport</keyword>
<dbReference type="RefSeq" id="XP_011131432.1">
    <property type="nucleotide sequence ID" value="XM_011133130.1"/>
</dbReference>
<dbReference type="GO" id="GO:0005254">
    <property type="term" value="F:chloride channel activity"/>
    <property type="evidence" value="ECO:0007669"/>
    <property type="project" value="InterPro"/>
</dbReference>
<dbReference type="EMBL" id="AFNH02000804">
    <property type="protein sequence ID" value="EZG55861.1"/>
    <property type="molecule type" value="Genomic_DNA"/>
</dbReference>
<evidence type="ECO:0000256" key="4">
    <source>
        <dbReference type="ARBA" id="ARBA00022989"/>
    </source>
</evidence>
<evidence type="ECO:0000313" key="9">
    <source>
        <dbReference type="EMBL" id="EZG55861.1"/>
    </source>
</evidence>